<evidence type="ECO:0000313" key="2">
    <source>
        <dbReference type="Proteomes" id="UP000198598"/>
    </source>
</evidence>
<protein>
    <submittedName>
        <fullName evidence="1">DNA sulfur modification protein DndB</fullName>
    </submittedName>
</protein>
<accession>A0A1I1X7T0</accession>
<dbReference type="Proteomes" id="UP000198598">
    <property type="component" value="Unassembled WGS sequence"/>
</dbReference>
<dbReference type="Pfam" id="PF14072">
    <property type="entry name" value="DndB"/>
    <property type="match status" value="1"/>
</dbReference>
<evidence type="ECO:0000313" key="1">
    <source>
        <dbReference type="EMBL" id="SFE03412.1"/>
    </source>
</evidence>
<name>A0A1I1X7T0_9BACT</name>
<dbReference type="NCBIfam" id="TIGR03187">
    <property type="entry name" value="DGQHR"/>
    <property type="match status" value="1"/>
</dbReference>
<dbReference type="OrthoDB" id="9789139at2"/>
<proteinExistence type="predicted"/>
<dbReference type="EMBL" id="FOLQ01000009">
    <property type="protein sequence ID" value="SFE03412.1"/>
    <property type="molecule type" value="Genomic_DNA"/>
</dbReference>
<keyword evidence="2" id="KW-1185">Reference proteome</keyword>
<dbReference type="RefSeq" id="WP_093830125.1">
    <property type="nucleotide sequence ID" value="NZ_FOLQ01000009.1"/>
</dbReference>
<reference evidence="1 2" key="1">
    <citation type="submission" date="2016-10" db="EMBL/GenBank/DDBJ databases">
        <authorList>
            <person name="de Groot N.N."/>
        </authorList>
    </citation>
    <scope>NUCLEOTIDE SEQUENCE [LARGE SCALE GENOMIC DNA]</scope>
    <source>
        <strain evidence="1 2">DSM 26130</strain>
    </source>
</reference>
<organism evidence="1 2">
    <name type="scientific">Spirosoma endophyticum</name>
    <dbReference type="NCBI Taxonomy" id="662367"/>
    <lineage>
        <taxon>Bacteria</taxon>
        <taxon>Pseudomonadati</taxon>
        <taxon>Bacteroidota</taxon>
        <taxon>Cytophagia</taxon>
        <taxon>Cytophagales</taxon>
        <taxon>Cytophagaceae</taxon>
        <taxon>Spirosoma</taxon>
    </lineage>
</organism>
<sequence length="328" mass="37622">MATTIKTHAIRCIQNEKEFFITVLDSKVLAEVCYVARREENNKKGFQRVLNEARAKDIAKYMNEEEGVLPSPLIVSAQDNSRFTYEDNYISFVSNANSFLVLDGQHRLYGLFKSENNYHMPVVIFNNLKTNEEVNLFIDINTTQRGVPTTLLLDIKSLSGKETKKEEKQRELFDKLNKESVMAGFMSPSRTKVGYITRVTFNKATNMLFESGYFQDQTVEVIFNAVKNYLQAVEMVFTTSKSSRAKLTNSTLFRAVFEIFNDVTERTLIEFKDLKVDSFYSTLEPISKLNFDNYTGSSNSLLITVVSDMKKELNPSLKQAFTLNNNIF</sequence>
<dbReference type="CDD" id="cd16413">
    <property type="entry name" value="DGQHR_domain"/>
    <property type="match status" value="1"/>
</dbReference>
<dbReference type="InterPro" id="IPR017601">
    <property type="entry name" value="DGQHR-contain_dom"/>
</dbReference>
<dbReference type="InterPro" id="IPR017642">
    <property type="entry name" value="DNA_S_mod_DndB"/>
</dbReference>
<dbReference type="AlphaFoldDB" id="A0A1I1X7T0"/>
<gene>
    <name evidence="1" type="ORF">SAMN05216167_109201</name>
</gene>